<organism evidence="2 3">
    <name type="scientific">Xenotaenia resolanae</name>
    <dbReference type="NCBI Taxonomy" id="208358"/>
    <lineage>
        <taxon>Eukaryota</taxon>
        <taxon>Metazoa</taxon>
        <taxon>Chordata</taxon>
        <taxon>Craniata</taxon>
        <taxon>Vertebrata</taxon>
        <taxon>Euteleostomi</taxon>
        <taxon>Actinopterygii</taxon>
        <taxon>Neopterygii</taxon>
        <taxon>Teleostei</taxon>
        <taxon>Neoteleostei</taxon>
        <taxon>Acanthomorphata</taxon>
        <taxon>Ovalentaria</taxon>
        <taxon>Atherinomorphae</taxon>
        <taxon>Cyprinodontiformes</taxon>
        <taxon>Goodeidae</taxon>
        <taxon>Xenotaenia</taxon>
    </lineage>
</organism>
<keyword evidence="3" id="KW-1185">Reference proteome</keyword>
<proteinExistence type="predicted"/>
<reference evidence="2 3" key="1">
    <citation type="submission" date="2021-06" db="EMBL/GenBank/DDBJ databases">
        <authorList>
            <person name="Palmer J.M."/>
        </authorList>
    </citation>
    <scope>NUCLEOTIDE SEQUENCE [LARGE SCALE GENOMIC DNA]</scope>
    <source>
        <strain evidence="2 3">XR_2019</strain>
        <tissue evidence="2">Muscle</tissue>
    </source>
</reference>
<evidence type="ECO:0000256" key="1">
    <source>
        <dbReference type="SAM" id="MobiDB-lite"/>
    </source>
</evidence>
<gene>
    <name evidence="2" type="ORF">XENORESO_001343</name>
</gene>
<comment type="caution">
    <text evidence="2">The sequence shown here is derived from an EMBL/GenBank/DDBJ whole genome shotgun (WGS) entry which is preliminary data.</text>
</comment>
<accession>A0ABV0WLP9</accession>
<protein>
    <submittedName>
        <fullName evidence="2">Uncharacterized protein</fullName>
    </submittedName>
</protein>
<evidence type="ECO:0000313" key="2">
    <source>
        <dbReference type="EMBL" id="MEQ2270409.1"/>
    </source>
</evidence>
<feature type="region of interest" description="Disordered" evidence="1">
    <location>
        <begin position="22"/>
        <end position="43"/>
    </location>
</feature>
<dbReference type="Proteomes" id="UP001444071">
    <property type="component" value="Unassembled WGS sequence"/>
</dbReference>
<evidence type="ECO:0000313" key="3">
    <source>
        <dbReference type="Proteomes" id="UP001444071"/>
    </source>
</evidence>
<sequence>MGVHVLTSGVEQPLFGHLTFPFRPPLTDRRPSRPPGRTASPCVTEIRPSNFRRSLGNTLSCLRFTRGGHWRRGVT</sequence>
<name>A0ABV0WLP9_9TELE</name>
<dbReference type="EMBL" id="JAHRIM010060064">
    <property type="protein sequence ID" value="MEQ2270409.1"/>
    <property type="molecule type" value="Genomic_DNA"/>
</dbReference>